<dbReference type="Gene3D" id="3.30.450.40">
    <property type="match status" value="1"/>
</dbReference>
<proteinExistence type="predicted"/>
<dbReference type="STRING" id="1914305.BLW93_01550"/>
<evidence type="ECO:0000256" key="1">
    <source>
        <dbReference type="SAM" id="Phobius"/>
    </source>
</evidence>
<feature type="transmembrane region" description="Helical" evidence="1">
    <location>
        <begin position="78"/>
        <end position="100"/>
    </location>
</feature>
<feature type="transmembrane region" description="Helical" evidence="1">
    <location>
        <begin position="7"/>
        <end position="29"/>
    </location>
</feature>
<reference evidence="3 4" key="1">
    <citation type="submission" date="2016-10" db="EMBL/GenBank/DDBJ databases">
        <title>Genome sequence of a sulfur-reducing bacterium Desulfurobacterium indicum K6013.</title>
        <authorList>
            <person name="Cao J."/>
            <person name="Shao Z."/>
            <person name="Alain K."/>
            <person name="Jebbar M."/>
        </authorList>
    </citation>
    <scope>NUCLEOTIDE SEQUENCE [LARGE SCALE GENOMIC DNA]</scope>
    <source>
        <strain evidence="3 4">K6013</strain>
    </source>
</reference>
<comment type="caution">
    <text evidence="3">The sequence shown here is derived from an EMBL/GenBank/DDBJ whole genome shotgun (WGS) entry which is preliminary data.</text>
</comment>
<accession>A0A1R1MN66</accession>
<dbReference type="RefSeq" id="WP_076712360.1">
    <property type="nucleotide sequence ID" value="NZ_MOEN01000003.1"/>
</dbReference>
<sequence length="419" mass="48834">MAKRDIAVKFVVGEAVLFFVILTLIGFYFNPKDPLFIHSTVNPFVLLGLTITLFYGLIGGLVFLVISVPIFKFIYPQFPLSFFLWTLLLILIAGEFFSYWKRRIELSEEESTYFKSKLRKQTNDFILLKLSHDQLEKHYLVKPISIRTVLEKIKKELINNREKAFENLMSLISEAFFVRKGSLYIKTSKEESFKLASSISKPVELDMDDPLVREAIEEGRTVFLSSSSSQSKYLAVIPVFDIANDDEIIAFFLVKDLPFRYLNADNILSINVALIWFMAELEKTEMVKDLINEFRYLPVDFIVEVQTVKILQEKFGIDSYIVVYKIPENMEDIIQFIHNRIRGVDFLVYHKINDHYIVYVLLPLSSLSSAEGFSNRISNELKRRFGNEIKDKIAEKFIKIDGNIFKILKKEANQIWEEK</sequence>
<protein>
    <recommendedName>
        <fullName evidence="2">PelD GGDEF domain-containing protein</fullName>
    </recommendedName>
</protein>
<dbReference type="Proteomes" id="UP000187408">
    <property type="component" value="Unassembled WGS sequence"/>
</dbReference>
<keyword evidence="1" id="KW-0812">Transmembrane</keyword>
<dbReference type="Gene3D" id="3.30.70.2880">
    <property type="match status" value="1"/>
</dbReference>
<dbReference type="EMBL" id="MOEN01000003">
    <property type="protein sequence ID" value="OMH41203.1"/>
    <property type="molecule type" value="Genomic_DNA"/>
</dbReference>
<name>A0A1R1MN66_9BACT</name>
<keyword evidence="1" id="KW-1133">Transmembrane helix</keyword>
<feature type="transmembrane region" description="Helical" evidence="1">
    <location>
        <begin position="44"/>
        <end position="66"/>
    </location>
</feature>
<dbReference type="Pfam" id="PF16963">
    <property type="entry name" value="PelD_GGDEF"/>
    <property type="match status" value="1"/>
</dbReference>
<evidence type="ECO:0000313" key="4">
    <source>
        <dbReference type="Proteomes" id="UP000187408"/>
    </source>
</evidence>
<dbReference type="InterPro" id="IPR038367">
    <property type="entry name" value="PelD_GGDEF_sf"/>
</dbReference>
<dbReference type="InterPro" id="IPR031583">
    <property type="entry name" value="PelD_GGDEF"/>
</dbReference>
<keyword evidence="1" id="KW-0472">Membrane</keyword>
<dbReference type="OrthoDB" id="10055at2"/>
<organism evidence="3 4">
    <name type="scientific">Desulfurobacterium indicum</name>
    <dbReference type="NCBI Taxonomy" id="1914305"/>
    <lineage>
        <taxon>Bacteria</taxon>
        <taxon>Pseudomonadati</taxon>
        <taxon>Aquificota</taxon>
        <taxon>Aquificia</taxon>
        <taxon>Desulfurobacteriales</taxon>
        <taxon>Desulfurobacteriaceae</taxon>
        <taxon>Desulfurobacterium</taxon>
    </lineage>
</organism>
<evidence type="ECO:0000313" key="3">
    <source>
        <dbReference type="EMBL" id="OMH41203.1"/>
    </source>
</evidence>
<dbReference type="AlphaFoldDB" id="A0A1R1MN66"/>
<feature type="domain" description="PelD GGDEF" evidence="2">
    <location>
        <begin position="298"/>
        <end position="396"/>
    </location>
</feature>
<keyword evidence="4" id="KW-1185">Reference proteome</keyword>
<dbReference type="InterPro" id="IPR029016">
    <property type="entry name" value="GAF-like_dom_sf"/>
</dbReference>
<gene>
    <name evidence="3" type="ORF">BLW93_01550</name>
</gene>
<evidence type="ECO:0000259" key="2">
    <source>
        <dbReference type="Pfam" id="PF16963"/>
    </source>
</evidence>